<gene>
    <name evidence="3" type="primary">CCR4_1</name>
    <name evidence="3" type="ORF">IWQ62_002805</name>
</gene>
<dbReference type="PANTHER" id="PTHR12121:SF100">
    <property type="entry name" value="POLY(A)-SPECIFIC RIBONUCLEASE"/>
    <property type="match status" value="1"/>
</dbReference>
<dbReference type="InterPro" id="IPR050410">
    <property type="entry name" value="CCR4/nocturin_mRNA_transcr"/>
</dbReference>
<proteinExistence type="predicted"/>
<comment type="caution">
    <text evidence="3">The sequence shown here is derived from an EMBL/GenBank/DDBJ whole genome shotgun (WGS) entry which is preliminary data.</text>
</comment>
<dbReference type="OrthoDB" id="428734at2759"/>
<dbReference type="AlphaFoldDB" id="A0A9W8E743"/>
<keyword evidence="4" id="KW-1185">Reference proteome</keyword>
<dbReference type="Proteomes" id="UP001150925">
    <property type="component" value="Unassembled WGS sequence"/>
</dbReference>
<dbReference type="GO" id="GO:0004535">
    <property type="term" value="F:poly(A)-specific ribonuclease activity"/>
    <property type="evidence" value="ECO:0007669"/>
    <property type="project" value="UniProtKB-EC"/>
</dbReference>
<dbReference type="SUPFAM" id="SSF56219">
    <property type="entry name" value="DNase I-like"/>
    <property type="match status" value="1"/>
</dbReference>
<protein>
    <submittedName>
        <fullName evidence="3">Glucose-repressible alcohol dehydrogenase transcriptional effector</fullName>
        <ecNumber evidence="3">3.1.13.4</ecNumber>
    </submittedName>
</protein>
<evidence type="ECO:0000313" key="4">
    <source>
        <dbReference type="Proteomes" id="UP001150925"/>
    </source>
</evidence>
<dbReference type="EMBL" id="JANBPY010000654">
    <property type="protein sequence ID" value="KAJ1964872.1"/>
    <property type="molecule type" value="Genomic_DNA"/>
</dbReference>
<feature type="non-terminal residue" evidence="3">
    <location>
        <position position="1"/>
    </location>
</feature>
<sequence length="345" mass="37898">RLKEDGGYTGAFWPKSRARTMTDQERKWVDGCVIFYKESKFNLRESHVFEFQQSAMQQEDFKKSAVAFDRFFTKDNIAAFMVLEHKVKGTPLLVANCHIHWNPEYTDVKVVQVAMLMEEIERLTARYGSSTSKSSGTMRTSGKASTMGKSNGDGTPYLSTILCGDFNSTPDSGVVEYITRGTLPKDHADLIKCTYSKFATKGFLHSLSLKSAYGAVGELPLTNFSPSFRDVIDYIYYSDGTLTPTGLLGAVDPDYLDRVVGFPTPDIPSDHICLMSQFKWKSSPSTTTATTTRSVSSGASSTAFGTTRMGGVGSSFTFNRPHSESSAPGSPSSQFRKTTSSLGKK</sequence>
<dbReference type="Gene3D" id="3.60.10.10">
    <property type="entry name" value="Endonuclease/exonuclease/phosphatase"/>
    <property type="match status" value="1"/>
</dbReference>
<dbReference type="InterPro" id="IPR036691">
    <property type="entry name" value="Endo/exonu/phosph_ase_sf"/>
</dbReference>
<feature type="compositionally biased region" description="Low complexity" evidence="1">
    <location>
        <begin position="324"/>
        <end position="333"/>
    </location>
</feature>
<accession>A0A9W8E743</accession>
<evidence type="ECO:0000259" key="2">
    <source>
        <dbReference type="Pfam" id="PF03372"/>
    </source>
</evidence>
<name>A0A9W8E743_9FUNG</name>
<keyword evidence="3" id="KW-0378">Hydrolase</keyword>
<evidence type="ECO:0000256" key="1">
    <source>
        <dbReference type="SAM" id="MobiDB-lite"/>
    </source>
</evidence>
<organism evidence="3 4">
    <name type="scientific">Dispira parvispora</name>
    <dbReference type="NCBI Taxonomy" id="1520584"/>
    <lineage>
        <taxon>Eukaryota</taxon>
        <taxon>Fungi</taxon>
        <taxon>Fungi incertae sedis</taxon>
        <taxon>Zoopagomycota</taxon>
        <taxon>Kickxellomycotina</taxon>
        <taxon>Dimargaritomycetes</taxon>
        <taxon>Dimargaritales</taxon>
        <taxon>Dimargaritaceae</taxon>
        <taxon>Dispira</taxon>
    </lineage>
</organism>
<dbReference type="PANTHER" id="PTHR12121">
    <property type="entry name" value="CARBON CATABOLITE REPRESSOR PROTEIN 4"/>
    <property type="match status" value="1"/>
</dbReference>
<evidence type="ECO:0000313" key="3">
    <source>
        <dbReference type="EMBL" id="KAJ1964872.1"/>
    </source>
</evidence>
<feature type="region of interest" description="Disordered" evidence="1">
    <location>
        <begin position="283"/>
        <end position="345"/>
    </location>
</feature>
<dbReference type="InterPro" id="IPR005135">
    <property type="entry name" value="Endo/exonuclease/phosphatase"/>
</dbReference>
<feature type="compositionally biased region" description="Polar residues" evidence="1">
    <location>
        <begin position="334"/>
        <end position="345"/>
    </location>
</feature>
<dbReference type="Pfam" id="PF03372">
    <property type="entry name" value="Exo_endo_phos"/>
    <property type="match status" value="1"/>
</dbReference>
<feature type="compositionally biased region" description="Low complexity" evidence="1">
    <location>
        <begin position="283"/>
        <end position="307"/>
    </location>
</feature>
<feature type="region of interest" description="Disordered" evidence="1">
    <location>
        <begin position="129"/>
        <end position="149"/>
    </location>
</feature>
<feature type="domain" description="Endonuclease/exonuclease/phosphatase" evidence="2">
    <location>
        <begin position="159"/>
        <end position="271"/>
    </location>
</feature>
<dbReference type="EC" id="3.1.13.4" evidence="3"/>
<reference evidence="3" key="1">
    <citation type="submission" date="2022-07" db="EMBL/GenBank/DDBJ databases">
        <title>Phylogenomic reconstructions and comparative analyses of Kickxellomycotina fungi.</title>
        <authorList>
            <person name="Reynolds N.K."/>
            <person name="Stajich J.E."/>
            <person name="Barry K."/>
            <person name="Grigoriev I.V."/>
            <person name="Crous P."/>
            <person name="Smith M.E."/>
        </authorList>
    </citation>
    <scope>NUCLEOTIDE SEQUENCE</scope>
    <source>
        <strain evidence="3">RSA 1196</strain>
    </source>
</reference>